<dbReference type="CDD" id="cd07197">
    <property type="entry name" value="nitrilase"/>
    <property type="match status" value="1"/>
</dbReference>
<dbReference type="Gene3D" id="3.60.110.10">
    <property type="entry name" value="Carbon-nitrogen hydrolase"/>
    <property type="match status" value="1"/>
</dbReference>
<accession>A0ABV5VC59</accession>
<evidence type="ECO:0000256" key="1">
    <source>
        <dbReference type="ARBA" id="ARBA00010613"/>
    </source>
</evidence>
<comment type="similarity">
    <text evidence="1">Belongs to the carbon-nitrogen hydrolase superfamily. NIT1/NIT2 family.</text>
</comment>
<evidence type="ECO:0000313" key="3">
    <source>
        <dbReference type="EMBL" id="MFB9735267.1"/>
    </source>
</evidence>
<dbReference type="Pfam" id="PF00795">
    <property type="entry name" value="CN_hydrolase"/>
    <property type="match status" value="1"/>
</dbReference>
<dbReference type="PROSITE" id="PS50263">
    <property type="entry name" value="CN_HYDROLASE"/>
    <property type="match status" value="1"/>
</dbReference>
<proteinExistence type="inferred from homology"/>
<dbReference type="PROSITE" id="PS01227">
    <property type="entry name" value="UPF0012"/>
    <property type="match status" value="1"/>
</dbReference>
<sequence length="279" mass="29470">MTACPGLPESPLRIAVVQTAARPLDIAGNVRIAAGRAGHAARRGARVVVLPELHLCSYDLRRLARDDGAAAVRADRSGQVTDRRMEPLVRVAAHHRVTVLLGAAVRRPGGPLTNSLLAVEPDGTVSVPYDKRHLWHDEEAALFSPGSRASTLSVDGWRLGLGVCYDMSFPEHARAAALTGAHAVLYPAAYASGTEHRAAVYLRARALENTVYTVFANPLGGPAHRPCAGSSAVYGPDGATVADAPAGEDTTLVADLDPKALAAVRRHLRMLAELRTAAR</sequence>
<keyword evidence="4" id="KW-1185">Reference proteome</keyword>
<dbReference type="SUPFAM" id="SSF56317">
    <property type="entry name" value="Carbon-nitrogen hydrolase"/>
    <property type="match status" value="1"/>
</dbReference>
<feature type="domain" description="CN hydrolase" evidence="2">
    <location>
        <begin position="12"/>
        <end position="258"/>
    </location>
</feature>
<dbReference type="EMBL" id="JBHMAR010000007">
    <property type="protein sequence ID" value="MFB9735267.1"/>
    <property type="molecule type" value="Genomic_DNA"/>
</dbReference>
<organism evidence="3 4">
    <name type="scientific">Streptomyces thermocoprophilus</name>
    <dbReference type="NCBI Taxonomy" id="78356"/>
    <lineage>
        <taxon>Bacteria</taxon>
        <taxon>Bacillati</taxon>
        <taxon>Actinomycetota</taxon>
        <taxon>Actinomycetes</taxon>
        <taxon>Kitasatosporales</taxon>
        <taxon>Streptomycetaceae</taxon>
        <taxon>Streptomyces</taxon>
    </lineage>
</organism>
<dbReference type="PANTHER" id="PTHR23088:SF27">
    <property type="entry name" value="DEAMINATED GLUTATHIONE AMIDASE"/>
    <property type="match status" value="1"/>
</dbReference>
<dbReference type="InterPro" id="IPR001110">
    <property type="entry name" value="UPF0012_CS"/>
</dbReference>
<dbReference type="RefSeq" id="WP_247473245.1">
    <property type="nucleotide sequence ID" value="NZ_JBHMAR010000007.1"/>
</dbReference>
<evidence type="ECO:0000313" key="4">
    <source>
        <dbReference type="Proteomes" id="UP001589703"/>
    </source>
</evidence>
<dbReference type="PANTHER" id="PTHR23088">
    <property type="entry name" value="NITRILASE-RELATED"/>
    <property type="match status" value="1"/>
</dbReference>
<comment type="caution">
    <text evidence="3">The sequence shown here is derived from an EMBL/GenBank/DDBJ whole genome shotgun (WGS) entry which is preliminary data.</text>
</comment>
<dbReference type="GO" id="GO:0016787">
    <property type="term" value="F:hydrolase activity"/>
    <property type="evidence" value="ECO:0007669"/>
    <property type="project" value="UniProtKB-KW"/>
</dbReference>
<dbReference type="Proteomes" id="UP001589703">
    <property type="component" value="Unassembled WGS sequence"/>
</dbReference>
<reference evidence="3 4" key="1">
    <citation type="submission" date="2024-09" db="EMBL/GenBank/DDBJ databases">
        <authorList>
            <person name="Sun Q."/>
            <person name="Mori K."/>
        </authorList>
    </citation>
    <scope>NUCLEOTIDE SEQUENCE [LARGE SCALE GENOMIC DNA]</scope>
    <source>
        <strain evidence="3 4">JCM 10918</strain>
    </source>
</reference>
<dbReference type="InterPro" id="IPR036526">
    <property type="entry name" value="C-N_Hydrolase_sf"/>
</dbReference>
<name>A0ABV5VC59_9ACTN</name>
<dbReference type="InterPro" id="IPR003010">
    <property type="entry name" value="C-N_Hydrolase"/>
</dbReference>
<protein>
    <submittedName>
        <fullName evidence="3">Carbon-nitrogen hydrolase family protein</fullName>
    </submittedName>
</protein>
<gene>
    <name evidence="3" type="ORF">ACFFRO_08995</name>
</gene>
<evidence type="ECO:0000259" key="2">
    <source>
        <dbReference type="PROSITE" id="PS50263"/>
    </source>
</evidence>
<keyword evidence="3" id="KW-0378">Hydrolase</keyword>